<feature type="transmembrane region" description="Helical" evidence="1">
    <location>
        <begin position="72"/>
        <end position="91"/>
    </location>
</feature>
<feature type="transmembrane region" description="Helical" evidence="1">
    <location>
        <begin position="186"/>
        <end position="206"/>
    </location>
</feature>
<name>A0A417Y9G3_9ACTN</name>
<dbReference type="Proteomes" id="UP000283644">
    <property type="component" value="Unassembled WGS sequence"/>
</dbReference>
<dbReference type="AlphaFoldDB" id="A0A417Y9G3"/>
<evidence type="ECO:0000256" key="1">
    <source>
        <dbReference type="SAM" id="Phobius"/>
    </source>
</evidence>
<dbReference type="OrthoDB" id="3789746at2"/>
<accession>A0A417Y9G3</accession>
<gene>
    <name evidence="2" type="ORF">D0Z08_00380</name>
</gene>
<organism evidence="2 3">
    <name type="scientific">Nocardioides immobilis</name>
    <dbReference type="NCBI Taxonomy" id="2049295"/>
    <lineage>
        <taxon>Bacteria</taxon>
        <taxon>Bacillati</taxon>
        <taxon>Actinomycetota</taxon>
        <taxon>Actinomycetes</taxon>
        <taxon>Propionibacteriales</taxon>
        <taxon>Nocardioidaceae</taxon>
        <taxon>Nocardioides</taxon>
    </lineage>
</organism>
<keyword evidence="1" id="KW-0812">Transmembrane</keyword>
<keyword evidence="1" id="KW-0472">Membrane</keyword>
<evidence type="ECO:0000313" key="3">
    <source>
        <dbReference type="Proteomes" id="UP000283644"/>
    </source>
</evidence>
<dbReference type="EMBL" id="QXGH01000002">
    <property type="protein sequence ID" value="RHW29144.1"/>
    <property type="molecule type" value="Genomic_DNA"/>
</dbReference>
<sequence length="239" mass="25088">MLQKIKATLPLAIVVGILAYAWTHFALSFSFHWVTAGDLGNGLELPANFQLIVPAGFIGWGFFFAAGADNRAVVKVGTAILSGGLAALATMALSSKTADFPDFWGIAVWVGVMSVPLIILGVFDEWTYVPASFGAFAAVFYYWIATGLDFWTPGGGGSENTVNSLSDPATAGTGAFGGVISTPFGWVWAGVTASLFCGVVLGVLSVKLASFFARQRQAGVDDMAEAEVDTRQGTRVKGR</sequence>
<dbReference type="InterPro" id="IPR009476">
    <property type="entry name" value="DUF1097"/>
</dbReference>
<keyword evidence="1" id="KW-1133">Transmembrane helix</keyword>
<feature type="transmembrane region" description="Helical" evidence="1">
    <location>
        <begin position="128"/>
        <end position="145"/>
    </location>
</feature>
<comment type="caution">
    <text evidence="2">The sequence shown here is derived from an EMBL/GenBank/DDBJ whole genome shotgun (WGS) entry which is preliminary data.</text>
</comment>
<keyword evidence="3" id="KW-1185">Reference proteome</keyword>
<feature type="transmembrane region" description="Helical" evidence="1">
    <location>
        <begin position="7"/>
        <end position="27"/>
    </location>
</feature>
<evidence type="ECO:0000313" key="2">
    <source>
        <dbReference type="EMBL" id="RHW29144.1"/>
    </source>
</evidence>
<protein>
    <submittedName>
        <fullName evidence="2">DUF1097 domain-containing protein</fullName>
    </submittedName>
</protein>
<proteinExistence type="predicted"/>
<reference evidence="2 3" key="1">
    <citation type="submission" date="2018-09" db="EMBL/GenBank/DDBJ databases">
        <title>Genome sequencing of Nocardioides immobilis CCTCC AB 2017083 for comparison to Nocardioides silvaticus.</title>
        <authorList>
            <person name="Li C."/>
            <person name="Wang G."/>
        </authorList>
    </citation>
    <scope>NUCLEOTIDE SEQUENCE [LARGE SCALE GENOMIC DNA]</scope>
    <source>
        <strain evidence="2 3">CCTCC AB 2017083</strain>
    </source>
</reference>
<dbReference type="Pfam" id="PF06496">
    <property type="entry name" value="DUF1097"/>
    <property type="match status" value="1"/>
</dbReference>
<feature type="transmembrane region" description="Helical" evidence="1">
    <location>
        <begin position="47"/>
        <end position="65"/>
    </location>
</feature>
<feature type="transmembrane region" description="Helical" evidence="1">
    <location>
        <begin position="103"/>
        <end position="123"/>
    </location>
</feature>